<dbReference type="SUPFAM" id="SSF51735">
    <property type="entry name" value="NAD(P)-binding Rossmann-fold domains"/>
    <property type="match status" value="1"/>
</dbReference>
<dbReference type="AlphaFoldDB" id="A0AAV4EIV9"/>
<organism evidence="4 5">
    <name type="scientific">Elysia marginata</name>
    <dbReference type="NCBI Taxonomy" id="1093978"/>
    <lineage>
        <taxon>Eukaryota</taxon>
        <taxon>Metazoa</taxon>
        <taxon>Spiralia</taxon>
        <taxon>Lophotrochozoa</taxon>
        <taxon>Mollusca</taxon>
        <taxon>Gastropoda</taxon>
        <taxon>Heterobranchia</taxon>
        <taxon>Euthyneura</taxon>
        <taxon>Panpulmonata</taxon>
        <taxon>Sacoglossa</taxon>
        <taxon>Placobranchoidea</taxon>
        <taxon>Plakobranchidae</taxon>
        <taxon>Elysia</taxon>
    </lineage>
</organism>
<name>A0AAV4EIV9_9GAST</name>
<dbReference type="GO" id="GO:0016616">
    <property type="term" value="F:oxidoreductase activity, acting on the CH-OH group of donors, NAD or NADP as acceptor"/>
    <property type="evidence" value="ECO:0007669"/>
    <property type="project" value="InterPro"/>
</dbReference>
<dbReference type="Proteomes" id="UP000762676">
    <property type="component" value="Unassembled WGS sequence"/>
</dbReference>
<comment type="similarity">
    <text evidence="1">Belongs to the 3-beta-HSD family.</text>
</comment>
<comment type="caution">
    <text evidence="4">The sequence shown here is derived from an EMBL/GenBank/DDBJ whole genome shotgun (WGS) entry which is preliminary data.</text>
</comment>
<feature type="domain" description="3-beta hydroxysteroid dehydrogenase/isomerase" evidence="3">
    <location>
        <begin position="15"/>
        <end position="128"/>
    </location>
</feature>
<dbReference type="InterPro" id="IPR050177">
    <property type="entry name" value="Lipid_A_modif_metabolic_enz"/>
</dbReference>
<dbReference type="InterPro" id="IPR036291">
    <property type="entry name" value="NAD(P)-bd_dom_sf"/>
</dbReference>
<keyword evidence="2" id="KW-0560">Oxidoreductase</keyword>
<accession>A0AAV4EIV9</accession>
<dbReference type="PANTHER" id="PTHR43245">
    <property type="entry name" value="BIFUNCTIONAL POLYMYXIN RESISTANCE PROTEIN ARNA"/>
    <property type="match status" value="1"/>
</dbReference>
<gene>
    <name evidence="4" type="ORF">ElyMa_001827500</name>
</gene>
<dbReference type="InterPro" id="IPR002225">
    <property type="entry name" value="3Beta_OHSteriod_DH/Estase"/>
</dbReference>
<protein>
    <submittedName>
        <fullName evidence="4">3 beta-hydroxysteroid dehydrogenase type 7-like</fullName>
    </submittedName>
</protein>
<dbReference type="Pfam" id="PF01073">
    <property type="entry name" value="3Beta_HSD"/>
    <property type="match status" value="1"/>
</dbReference>
<reference evidence="4 5" key="1">
    <citation type="journal article" date="2021" name="Elife">
        <title>Chloroplast acquisition without the gene transfer in kleptoplastic sea slugs, Plakobranchus ocellatus.</title>
        <authorList>
            <person name="Maeda T."/>
            <person name="Takahashi S."/>
            <person name="Yoshida T."/>
            <person name="Shimamura S."/>
            <person name="Takaki Y."/>
            <person name="Nagai Y."/>
            <person name="Toyoda A."/>
            <person name="Suzuki Y."/>
            <person name="Arimoto A."/>
            <person name="Ishii H."/>
            <person name="Satoh N."/>
            <person name="Nishiyama T."/>
            <person name="Hasebe M."/>
            <person name="Maruyama T."/>
            <person name="Minagawa J."/>
            <person name="Obokata J."/>
            <person name="Shigenobu S."/>
        </authorList>
    </citation>
    <scope>NUCLEOTIDE SEQUENCE [LARGE SCALE GENOMIC DNA]</scope>
</reference>
<feature type="non-terminal residue" evidence="4">
    <location>
        <position position="134"/>
    </location>
</feature>
<evidence type="ECO:0000259" key="3">
    <source>
        <dbReference type="Pfam" id="PF01073"/>
    </source>
</evidence>
<sequence>MNFITDYTATKPVRSIVGSVADSRVVSQAVRGAHSVFHVAGLISWGTFPDLAGMEETNVIGTVNVFNACIKNNVQRLLYCSTVDVAVGFQPVLCGDEDTTPVPPPDGFMFPGYPETKYQGERVILNSSRVLRQD</sequence>
<keyword evidence="5" id="KW-1185">Reference proteome</keyword>
<dbReference type="PANTHER" id="PTHR43245:SF51">
    <property type="entry name" value="SHORT CHAIN DEHYDROGENASE_REDUCTASE FAMILY 42E, MEMBER 2"/>
    <property type="match status" value="1"/>
</dbReference>
<dbReference type="EMBL" id="BMAT01003690">
    <property type="protein sequence ID" value="GFR60676.1"/>
    <property type="molecule type" value="Genomic_DNA"/>
</dbReference>
<evidence type="ECO:0000256" key="1">
    <source>
        <dbReference type="ARBA" id="ARBA00009219"/>
    </source>
</evidence>
<dbReference type="Gene3D" id="3.40.50.720">
    <property type="entry name" value="NAD(P)-binding Rossmann-like Domain"/>
    <property type="match status" value="1"/>
</dbReference>
<proteinExistence type="inferred from homology"/>
<dbReference type="GO" id="GO:0006694">
    <property type="term" value="P:steroid biosynthetic process"/>
    <property type="evidence" value="ECO:0007669"/>
    <property type="project" value="InterPro"/>
</dbReference>
<evidence type="ECO:0000256" key="2">
    <source>
        <dbReference type="ARBA" id="ARBA00023002"/>
    </source>
</evidence>
<evidence type="ECO:0000313" key="5">
    <source>
        <dbReference type="Proteomes" id="UP000762676"/>
    </source>
</evidence>
<evidence type="ECO:0000313" key="4">
    <source>
        <dbReference type="EMBL" id="GFR60676.1"/>
    </source>
</evidence>